<keyword evidence="4" id="KW-1185">Reference proteome</keyword>
<organism evidence="3 4">
    <name type="scientific">Runella rosea</name>
    <dbReference type="NCBI Taxonomy" id="2259595"/>
    <lineage>
        <taxon>Bacteria</taxon>
        <taxon>Pseudomonadati</taxon>
        <taxon>Bacteroidota</taxon>
        <taxon>Cytophagia</taxon>
        <taxon>Cytophagales</taxon>
        <taxon>Spirosomataceae</taxon>
        <taxon>Runella</taxon>
    </lineage>
</organism>
<dbReference type="KEGG" id="run:DR864_19815"/>
<dbReference type="InterPro" id="IPR027843">
    <property type="entry name" value="DUF4440"/>
</dbReference>
<dbReference type="Proteomes" id="UP000251993">
    <property type="component" value="Chromosome"/>
</dbReference>
<feature type="signal peptide" evidence="1">
    <location>
        <begin position="1"/>
        <end position="23"/>
    </location>
</feature>
<accession>A0A344TSL7</accession>
<evidence type="ECO:0000256" key="1">
    <source>
        <dbReference type="SAM" id="SignalP"/>
    </source>
</evidence>
<dbReference type="InterPro" id="IPR032710">
    <property type="entry name" value="NTF2-like_dom_sf"/>
</dbReference>
<proteinExistence type="predicted"/>
<feature type="domain" description="DUF4440" evidence="2">
    <location>
        <begin position="30"/>
        <end position="135"/>
    </location>
</feature>
<dbReference type="AlphaFoldDB" id="A0A344TSL7"/>
<keyword evidence="1" id="KW-0732">Signal</keyword>
<dbReference type="EMBL" id="CP030850">
    <property type="protein sequence ID" value="AXE21638.1"/>
    <property type="molecule type" value="Genomic_DNA"/>
</dbReference>
<evidence type="ECO:0000313" key="3">
    <source>
        <dbReference type="EMBL" id="AXE21638.1"/>
    </source>
</evidence>
<reference evidence="3 4" key="1">
    <citation type="submission" date="2018-07" db="EMBL/GenBank/DDBJ databases">
        <title>Genome sequencing of Runella.</title>
        <authorList>
            <person name="Baek M.-G."/>
            <person name="Yi H."/>
        </authorList>
    </citation>
    <scope>NUCLEOTIDE SEQUENCE [LARGE SCALE GENOMIC DNA]</scope>
    <source>
        <strain evidence="3 4">HYN0085</strain>
    </source>
</reference>
<evidence type="ECO:0000259" key="2">
    <source>
        <dbReference type="Pfam" id="PF14534"/>
    </source>
</evidence>
<name>A0A344TSL7_9BACT</name>
<dbReference type="OrthoDB" id="5383110at2"/>
<evidence type="ECO:0000313" key="4">
    <source>
        <dbReference type="Proteomes" id="UP000251993"/>
    </source>
</evidence>
<sequence>MKKALAFLLITCFSVLNTTFAQSKDEAAVASAVEALKKAMIDADKATLESLTDEALSYGHSNGKIEDKAEFVRAIVSGESDFVTINLTEQTIKIAGNAAIVRHKLAGTTNNSGKPGTANLSLLMVWQKQKGGWKLLARQAVKI</sequence>
<dbReference type="Pfam" id="PF14534">
    <property type="entry name" value="DUF4440"/>
    <property type="match status" value="1"/>
</dbReference>
<protein>
    <submittedName>
        <fullName evidence="3">Nuclear transport factor 2 family protein</fullName>
    </submittedName>
</protein>
<dbReference type="SUPFAM" id="SSF54427">
    <property type="entry name" value="NTF2-like"/>
    <property type="match status" value="1"/>
</dbReference>
<dbReference type="Gene3D" id="3.10.450.50">
    <property type="match status" value="1"/>
</dbReference>
<gene>
    <name evidence="3" type="ORF">DR864_19815</name>
</gene>
<feature type="chain" id="PRO_5017029734" evidence="1">
    <location>
        <begin position="24"/>
        <end position="143"/>
    </location>
</feature>
<dbReference type="RefSeq" id="WP_114070379.1">
    <property type="nucleotide sequence ID" value="NZ_CP030850.1"/>
</dbReference>